<accession>A0AAD8CNS7</accession>
<evidence type="ECO:0000256" key="3">
    <source>
        <dbReference type="ARBA" id="ARBA00022692"/>
    </source>
</evidence>
<dbReference type="InterPro" id="IPR000276">
    <property type="entry name" value="GPCR_Rhodpsn"/>
</dbReference>
<feature type="transmembrane region" description="Helical" evidence="12">
    <location>
        <begin position="96"/>
        <end position="115"/>
    </location>
</feature>
<dbReference type="Proteomes" id="UP001230051">
    <property type="component" value="Unassembled WGS sequence"/>
</dbReference>
<reference evidence="14" key="1">
    <citation type="submission" date="2022-02" db="EMBL/GenBank/DDBJ databases">
        <title>Atlantic sturgeon de novo genome assembly.</title>
        <authorList>
            <person name="Stock M."/>
            <person name="Klopp C."/>
            <person name="Guiguen Y."/>
            <person name="Cabau C."/>
            <person name="Parinello H."/>
            <person name="Santidrian Yebra-Pimentel E."/>
            <person name="Kuhl H."/>
            <person name="Dirks R.P."/>
            <person name="Guessner J."/>
            <person name="Wuertz S."/>
            <person name="Du K."/>
            <person name="Schartl M."/>
        </authorList>
    </citation>
    <scope>NUCLEOTIDE SEQUENCE</scope>
    <source>
        <strain evidence="14">STURGEONOMICS-FGT-2020</strain>
        <tissue evidence="14">Whole blood</tissue>
    </source>
</reference>
<keyword evidence="4 12" id="KW-1133">Transmembrane helix</keyword>
<keyword evidence="8 11" id="KW-0675">Receptor</keyword>
<protein>
    <submittedName>
        <fullName evidence="14">Chemokine-like receptor 1</fullName>
    </submittedName>
</protein>
<comment type="similarity">
    <text evidence="11">Belongs to the G-protein coupled receptor 1 family.</text>
</comment>
<dbReference type="PANTHER" id="PTHR24225:SF68">
    <property type="entry name" value="C3A ANAPHYLATOXIN CHEMOTACTIC RECEPTOR-LIKE-RELATED"/>
    <property type="match status" value="1"/>
</dbReference>
<comment type="caution">
    <text evidence="14">The sequence shown here is derived from an EMBL/GenBank/DDBJ whole genome shotgun (WGS) entry which is preliminary data.</text>
</comment>
<dbReference type="PROSITE" id="PS00237">
    <property type="entry name" value="G_PROTEIN_RECEP_F1_1"/>
    <property type="match status" value="1"/>
</dbReference>
<dbReference type="Gene3D" id="1.20.1070.10">
    <property type="entry name" value="Rhodopsin 7-helix transmembrane proteins"/>
    <property type="match status" value="1"/>
</dbReference>
<keyword evidence="5 11" id="KW-0297">G-protein coupled receptor</keyword>
<evidence type="ECO:0000256" key="8">
    <source>
        <dbReference type="ARBA" id="ARBA00023170"/>
    </source>
</evidence>
<dbReference type="GO" id="GO:0004930">
    <property type="term" value="F:G protein-coupled receptor activity"/>
    <property type="evidence" value="ECO:0007669"/>
    <property type="project" value="UniProtKB-KW"/>
</dbReference>
<dbReference type="GO" id="GO:0004875">
    <property type="term" value="F:complement receptor activity"/>
    <property type="evidence" value="ECO:0007669"/>
    <property type="project" value="TreeGrafter"/>
</dbReference>
<gene>
    <name evidence="14" type="primary">CMLKR1</name>
    <name evidence="14" type="ORF">AOXY_G27459</name>
</gene>
<evidence type="ECO:0000313" key="14">
    <source>
        <dbReference type="EMBL" id="KAK1155097.1"/>
    </source>
</evidence>
<dbReference type="GO" id="GO:0005886">
    <property type="term" value="C:plasma membrane"/>
    <property type="evidence" value="ECO:0007669"/>
    <property type="project" value="TreeGrafter"/>
</dbReference>
<dbReference type="PANTHER" id="PTHR24225">
    <property type="entry name" value="CHEMOTACTIC RECEPTOR"/>
    <property type="match status" value="1"/>
</dbReference>
<evidence type="ECO:0000256" key="7">
    <source>
        <dbReference type="ARBA" id="ARBA00023157"/>
    </source>
</evidence>
<evidence type="ECO:0000256" key="6">
    <source>
        <dbReference type="ARBA" id="ARBA00023136"/>
    </source>
</evidence>
<proteinExistence type="inferred from homology"/>
<dbReference type="PRINTS" id="PR00526">
    <property type="entry name" value="FMETLEUPHER"/>
</dbReference>
<comment type="subcellular location">
    <subcellularLocation>
        <location evidence="1">Membrane</location>
        <topology evidence="1">Multi-pass membrane protein</topology>
    </subcellularLocation>
</comment>
<dbReference type="Pfam" id="PF00001">
    <property type="entry name" value="7tm_1"/>
    <property type="match status" value="1"/>
</dbReference>
<feature type="transmembrane region" description="Helical" evidence="12">
    <location>
        <begin position="193"/>
        <end position="215"/>
    </location>
</feature>
<dbReference type="CDD" id="cd14974">
    <property type="entry name" value="7tmA_Anaphylatoxin_R-like"/>
    <property type="match status" value="1"/>
</dbReference>
<evidence type="ECO:0000256" key="5">
    <source>
        <dbReference type="ARBA" id="ARBA00023040"/>
    </source>
</evidence>
<dbReference type="InterPro" id="IPR000826">
    <property type="entry name" value="Formyl_rcpt-rel"/>
</dbReference>
<dbReference type="EMBL" id="JAGXEW010000032">
    <property type="protein sequence ID" value="KAK1155097.1"/>
    <property type="molecule type" value="Genomic_DNA"/>
</dbReference>
<dbReference type="PROSITE" id="PS50262">
    <property type="entry name" value="G_PROTEIN_RECEP_F1_2"/>
    <property type="match status" value="1"/>
</dbReference>
<evidence type="ECO:0000256" key="1">
    <source>
        <dbReference type="ARBA" id="ARBA00004141"/>
    </source>
</evidence>
<comment type="similarity">
    <text evidence="10">Belongs to the chemokine-like receptor (CMKLR) family.</text>
</comment>
<evidence type="ECO:0000313" key="15">
    <source>
        <dbReference type="Proteomes" id="UP001230051"/>
    </source>
</evidence>
<dbReference type="GO" id="GO:0007200">
    <property type="term" value="P:phospholipase C-activating G protein-coupled receptor signaling pathway"/>
    <property type="evidence" value="ECO:0007669"/>
    <property type="project" value="TreeGrafter"/>
</dbReference>
<dbReference type="AlphaFoldDB" id="A0AAD8CNS7"/>
<evidence type="ECO:0000259" key="13">
    <source>
        <dbReference type="PROSITE" id="PS50262"/>
    </source>
</evidence>
<evidence type="ECO:0000256" key="4">
    <source>
        <dbReference type="ARBA" id="ARBA00022989"/>
    </source>
</evidence>
<feature type="transmembrane region" description="Helical" evidence="12">
    <location>
        <begin position="227"/>
        <end position="248"/>
    </location>
</feature>
<dbReference type="SUPFAM" id="SSF81321">
    <property type="entry name" value="Family A G protein-coupled receptor-like"/>
    <property type="match status" value="1"/>
</dbReference>
<feature type="transmembrane region" description="Helical" evidence="12">
    <location>
        <begin position="20"/>
        <end position="44"/>
    </location>
</feature>
<feature type="transmembrane region" description="Helical" evidence="12">
    <location>
        <begin position="136"/>
        <end position="157"/>
    </location>
</feature>
<keyword evidence="6 12" id="KW-0472">Membrane</keyword>
<name>A0AAD8CNS7_ACIOX</name>
<evidence type="ECO:0000256" key="10">
    <source>
        <dbReference type="ARBA" id="ARBA00025736"/>
    </source>
</evidence>
<keyword evidence="2" id="KW-0145">Chemotaxis</keyword>
<dbReference type="InterPro" id="IPR017452">
    <property type="entry name" value="GPCR_Rhodpsn_7TM"/>
</dbReference>
<dbReference type="PRINTS" id="PR00237">
    <property type="entry name" value="GPCRRHODOPSN"/>
</dbReference>
<evidence type="ECO:0000256" key="2">
    <source>
        <dbReference type="ARBA" id="ARBA00022500"/>
    </source>
</evidence>
<organism evidence="14 15">
    <name type="scientific">Acipenser oxyrinchus oxyrinchus</name>
    <dbReference type="NCBI Taxonomy" id="40147"/>
    <lineage>
        <taxon>Eukaryota</taxon>
        <taxon>Metazoa</taxon>
        <taxon>Chordata</taxon>
        <taxon>Craniata</taxon>
        <taxon>Vertebrata</taxon>
        <taxon>Euteleostomi</taxon>
        <taxon>Actinopterygii</taxon>
        <taxon>Chondrostei</taxon>
        <taxon>Acipenseriformes</taxon>
        <taxon>Acipenseridae</taxon>
        <taxon>Acipenser</taxon>
    </lineage>
</organism>
<sequence length="344" mass="38886">MSDNSTASEPEHGSALHGLHVLSMVVYSLAFLLGTAGNGLVIWITGFKMKKTVNTVWFLNLAIADFVFTAFLPFTITTNALRFRWVFGGFVCKLNTGVLVTTMYGSVFLLAAISLDRCVSVVAAVWAHNFRTVRKAYLACFLLWTAALLMSSPYFAFRDAVEYHNVTYCAFRRHNYSPEALSSTLKTLTLVRFLFAFVFPFLVIVSCYALIAQRYRATQRQRSYKPLRIVVAVVLTFFVCWLPFHLLQLVELRAHVTDDSFLWMLVDFGMPIATGLAFFNSCMNPILYVCMCQDFREKFRKSFLLVIESAFVEEGTLYTLSASRRSTVQMESLVNGNKQDSTAG</sequence>
<keyword evidence="7" id="KW-1015">Disulfide bond</keyword>
<evidence type="ECO:0000256" key="12">
    <source>
        <dbReference type="SAM" id="Phobius"/>
    </source>
</evidence>
<dbReference type="GO" id="GO:0006935">
    <property type="term" value="P:chemotaxis"/>
    <property type="evidence" value="ECO:0007669"/>
    <property type="project" value="UniProtKB-KW"/>
</dbReference>
<keyword evidence="9 11" id="KW-0807">Transducer</keyword>
<feature type="transmembrane region" description="Helical" evidence="12">
    <location>
        <begin position="268"/>
        <end position="291"/>
    </location>
</feature>
<dbReference type="FunFam" id="1.20.1070.10:FF:000034">
    <property type="entry name" value="G-protein coupled receptor 1"/>
    <property type="match status" value="1"/>
</dbReference>
<evidence type="ECO:0000256" key="9">
    <source>
        <dbReference type="ARBA" id="ARBA00023224"/>
    </source>
</evidence>
<keyword evidence="15" id="KW-1185">Reference proteome</keyword>
<keyword evidence="3 11" id="KW-0812">Transmembrane</keyword>
<feature type="transmembrane region" description="Helical" evidence="12">
    <location>
        <begin position="56"/>
        <end position="76"/>
    </location>
</feature>
<evidence type="ECO:0000256" key="11">
    <source>
        <dbReference type="RuleBase" id="RU000688"/>
    </source>
</evidence>
<feature type="domain" description="G-protein coupled receptors family 1 profile" evidence="13">
    <location>
        <begin position="37"/>
        <end position="288"/>
    </location>
</feature>
<dbReference type="GO" id="GO:0006954">
    <property type="term" value="P:inflammatory response"/>
    <property type="evidence" value="ECO:0007669"/>
    <property type="project" value="TreeGrafter"/>
</dbReference>
<dbReference type="GO" id="GO:0007204">
    <property type="term" value="P:positive regulation of cytosolic calcium ion concentration"/>
    <property type="evidence" value="ECO:0007669"/>
    <property type="project" value="TreeGrafter"/>
</dbReference>